<keyword evidence="4" id="KW-1185">Reference proteome</keyword>
<dbReference type="PROSITE" id="PS51257">
    <property type="entry name" value="PROKAR_LIPOPROTEIN"/>
    <property type="match status" value="1"/>
</dbReference>
<evidence type="ECO:0000256" key="1">
    <source>
        <dbReference type="SAM" id="SignalP"/>
    </source>
</evidence>
<dbReference type="PANTHER" id="PTHR33371">
    <property type="entry name" value="INTERMEMBRANE PHOSPHOLIPID TRANSPORT SYSTEM BINDING PROTEIN MLAD-RELATED"/>
    <property type="match status" value="1"/>
</dbReference>
<dbReference type="AlphaFoldDB" id="A0A934NV62"/>
<gene>
    <name evidence="3" type="ORF">JGU71_24895</name>
</gene>
<feature type="signal peptide" evidence="1">
    <location>
        <begin position="1"/>
        <end position="24"/>
    </location>
</feature>
<comment type="caution">
    <text evidence="3">The sequence shown here is derived from an EMBL/GenBank/DDBJ whole genome shotgun (WGS) entry which is preliminary data.</text>
</comment>
<feature type="chain" id="PRO_5038025253" evidence="1">
    <location>
        <begin position="25"/>
        <end position="355"/>
    </location>
</feature>
<name>A0A934NV62_9NOCA</name>
<dbReference type="GO" id="GO:0005576">
    <property type="term" value="C:extracellular region"/>
    <property type="evidence" value="ECO:0007669"/>
    <property type="project" value="TreeGrafter"/>
</dbReference>
<organism evidence="3 4">
    <name type="scientific">Antrihabitans stalagmiti</name>
    <dbReference type="NCBI Taxonomy" id="2799499"/>
    <lineage>
        <taxon>Bacteria</taxon>
        <taxon>Bacillati</taxon>
        <taxon>Actinomycetota</taxon>
        <taxon>Actinomycetes</taxon>
        <taxon>Mycobacteriales</taxon>
        <taxon>Nocardiaceae</taxon>
        <taxon>Antrihabitans</taxon>
    </lineage>
</organism>
<evidence type="ECO:0000313" key="4">
    <source>
        <dbReference type="Proteomes" id="UP000655868"/>
    </source>
</evidence>
<dbReference type="Proteomes" id="UP000655868">
    <property type="component" value="Unassembled WGS sequence"/>
</dbReference>
<feature type="domain" description="Mce/MlaD" evidence="2">
    <location>
        <begin position="40"/>
        <end position="121"/>
    </location>
</feature>
<dbReference type="InterPro" id="IPR003399">
    <property type="entry name" value="Mce/MlaD"/>
</dbReference>
<dbReference type="Pfam" id="PF02470">
    <property type="entry name" value="MlaD"/>
    <property type="match status" value="1"/>
</dbReference>
<accession>A0A934NV62</accession>
<evidence type="ECO:0000313" key="3">
    <source>
        <dbReference type="EMBL" id="MBJ8342131.1"/>
    </source>
</evidence>
<protein>
    <submittedName>
        <fullName evidence="3">MCE family protein</fullName>
    </submittedName>
</protein>
<dbReference type="InterPro" id="IPR052336">
    <property type="entry name" value="MlaD_Phospholipid_Transporter"/>
</dbReference>
<proteinExistence type="predicted"/>
<reference evidence="3" key="1">
    <citation type="submission" date="2020-12" db="EMBL/GenBank/DDBJ databases">
        <title>Antrihabitans popcorni sp. nov. and Antrihabitans auranticaus sp. nov., isolated from a larva cave.</title>
        <authorList>
            <person name="Lee S.D."/>
            <person name="Kim I.S."/>
        </authorList>
    </citation>
    <scope>NUCLEOTIDE SEQUENCE</scope>
    <source>
        <strain evidence="3">YC3-6</strain>
    </source>
</reference>
<keyword evidence="1" id="KW-0732">Signal</keyword>
<sequence length="355" mass="37025">MRRSRGHIVAAVLLAAVLSVGGCAFDPSSVPLPGTTVSGQTYRIHIEFANALNLPARAKVASNGIQIGSLRSVRLVDPSESREGYVVADVDISESVKLPTNTSAQLRQATVLGDIYIALVTPSDGYDTPIPPDGTIGLAQSQPALQIEDAMAGIATFVGGGAFDQAQDIINRMNSVLPQDPNDTARISSVLGANFIDVSENLNQVDALLDGMTADAAVVSDNGPALSQLLTDEGAAQAVNSMNSLVATLDLFGALGTVAHSLEWLTPLFTSADAAAKAFVPLAFTSRPLDLTAPSNLNRLVDLIRDKLIPFVEHGPKLNIVDVNTTPTTAASPAVATDEQVARIIATLRMIGAVR</sequence>
<dbReference type="PANTHER" id="PTHR33371:SF15">
    <property type="entry name" value="LIPOPROTEIN LPRN"/>
    <property type="match status" value="1"/>
</dbReference>
<evidence type="ECO:0000259" key="2">
    <source>
        <dbReference type="Pfam" id="PF02470"/>
    </source>
</evidence>
<dbReference type="EMBL" id="JAEMNV010000010">
    <property type="protein sequence ID" value="MBJ8342131.1"/>
    <property type="molecule type" value="Genomic_DNA"/>
</dbReference>